<organism evidence="3 4">
    <name type="scientific">Paenibacillus timonensis</name>
    <dbReference type="NCBI Taxonomy" id="225915"/>
    <lineage>
        <taxon>Bacteria</taxon>
        <taxon>Bacillati</taxon>
        <taxon>Bacillota</taxon>
        <taxon>Bacilli</taxon>
        <taxon>Bacillales</taxon>
        <taxon>Paenibacillaceae</taxon>
        <taxon>Paenibacillus</taxon>
    </lineage>
</organism>
<dbReference type="Proteomes" id="UP001597211">
    <property type="component" value="Unassembled WGS sequence"/>
</dbReference>
<dbReference type="SUPFAM" id="SSF50118">
    <property type="entry name" value="Cell growth inhibitor/plasmid maintenance toxic component"/>
    <property type="match status" value="1"/>
</dbReference>
<dbReference type="EMBL" id="JBHTKZ010000024">
    <property type="protein sequence ID" value="MFD1182340.1"/>
    <property type="molecule type" value="Genomic_DNA"/>
</dbReference>
<accession>A0ABW3SCX2</accession>
<dbReference type="RefSeq" id="WP_240269525.1">
    <property type="nucleotide sequence ID" value="NZ_JAKSXN010000027.1"/>
</dbReference>
<dbReference type="Pfam" id="PF02452">
    <property type="entry name" value="PemK_toxin"/>
    <property type="match status" value="1"/>
</dbReference>
<proteinExistence type="inferred from homology"/>
<gene>
    <name evidence="3" type="ORF">ACFQ2Z_13320</name>
</gene>
<comment type="caution">
    <text evidence="3">The sequence shown here is derived from an EMBL/GenBank/DDBJ whole genome shotgun (WGS) entry which is preliminary data.</text>
</comment>
<sequence>MASAEELVKQLNDILEGKDEEKVANFLTWAVKKAGLGFGEDTEKFGFPIFRKGIYWAEYGENIGSEENKHRPVAFLWTSRESPIAIVVPLTTQRLADDYFFHVDLEHFNNTALVEQIRTISLRRITGPLRRKGRVASLSDKDVSKIDEAVKKLLTTRTSVS</sequence>
<reference evidence="4" key="1">
    <citation type="journal article" date="2019" name="Int. J. Syst. Evol. Microbiol.">
        <title>The Global Catalogue of Microorganisms (GCM) 10K type strain sequencing project: providing services to taxonomists for standard genome sequencing and annotation.</title>
        <authorList>
            <consortium name="The Broad Institute Genomics Platform"/>
            <consortium name="The Broad Institute Genome Sequencing Center for Infectious Disease"/>
            <person name="Wu L."/>
            <person name="Ma J."/>
        </authorList>
    </citation>
    <scope>NUCLEOTIDE SEQUENCE [LARGE SCALE GENOMIC DNA]</scope>
    <source>
        <strain evidence="4">CCUG 48216</strain>
    </source>
</reference>
<evidence type="ECO:0000313" key="4">
    <source>
        <dbReference type="Proteomes" id="UP001597211"/>
    </source>
</evidence>
<name>A0ABW3SCX2_9BACL</name>
<keyword evidence="2" id="KW-1277">Toxin-antitoxin system</keyword>
<comment type="similarity">
    <text evidence="1">Belongs to the PemK/MazF family.</text>
</comment>
<evidence type="ECO:0000313" key="3">
    <source>
        <dbReference type="EMBL" id="MFD1182340.1"/>
    </source>
</evidence>
<dbReference type="Gene3D" id="2.30.30.110">
    <property type="match status" value="1"/>
</dbReference>
<dbReference type="InterPro" id="IPR003477">
    <property type="entry name" value="PemK-like"/>
</dbReference>
<dbReference type="InterPro" id="IPR011067">
    <property type="entry name" value="Plasmid_toxin/cell-grow_inhib"/>
</dbReference>
<keyword evidence="4" id="KW-1185">Reference proteome</keyword>
<protein>
    <submittedName>
        <fullName evidence="3">Type II toxin-antitoxin system PemK/MazF family toxin</fullName>
    </submittedName>
</protein>
<evidence type="ECO:0000256" key="1">
    <source>
        <dbReference type="ARBA" id="ARBA00007521"/>
    </source>
</evidence>
<evidence type="ECO:0000256" key="2">
    <source>
        <dbReference type="ARBA" id="ARBA00022649"/>
    </source>
</evidence>